<evidence type="ECO:0000256" key="1">
    <source>
        <dbReference type="SAM" id="MobiDB-lite"/>
    </source>
</evidence>
<organism evidence="2 3">
    <name type="scientific">Meloidogyne floridensis</name>
    <dbReference type="NCBI Taxonomy" id="298350"/>
    <lineage>
        <taxon>Eukaryota</taxon>
        <taxon>Metazoa</taxon>
        <taxon>Ecdysozoa</taxon>
        <taxon>Nematoda</taxon>
        <taxon>Chromadorea</taxon>
        <taxon>Rhabditida</taxon>
        <taxon>Tylenchina</taxon>
        <taxon>Tylenchomorpha</taxon>
        <taxon>Tylenchoidea</taxon>
        <taxon>Meloidogynidae</taxon>
        <taxon>Meloidogyninae</taxon>
        <taxon>Meloidogyne</taxon>
    </lineage>
</organism>
<keyword evidence="2" id="KW-1185">Reference proteome</keyword>
<proteinExistence type="predicted"/>
<feature type="region of interest" description="Disordered" evidence="1">
    <location>
        <begin position="469"/>
        <end position="503"/>
    </location>
</feature>
<name>A0A915NQZ6_9BILA</name>
<sequence>MFFTPFTKTFIVSVFVGFTPLLVIGMRNPPGSNFFPSARMEAGGSQGRVNLTTFSLTELSLLMKILDEIHLPEIYFSSESSFENVFRQKGGQVIARIGLAVDDRMVIDFRLKIRAVSKAIEEVMNYFTQILENYERELIRNYQQTVDRGTKLRFINKRIDNYREIFSPEVYDPLIASLDIEELDAQENFDNIPNTLLNIGETELHGLEILLVKVLPKERNLFLYYKLHVLTRRLILSFIQDSSNAYMTFFEDLYTRLNTNNNPYRLKISILQYIEALDKYEVFANNFHDMLENKAFSWIYETSSLTTNLRNDELLLRNEGNNTYPVRCQCNPRYENIDRIRVFWPYVRLIHTFTIRETDSREITNEEFARFAPFLIQGPNNTYNLYNLFYSNYVRNNDNNVKGRLEQFYINPQLHTRISEQLENNTLGYHRELREMQAFREMAIRKLYIPYTPPVPTVDEQEAAEMLAAISQQASGRRRRRNGNGGNGNGGNGQHGGGRGRHD</sequence>
<dbReference type="WBParaSite" id="scf7180000421087.g6270">
    <property type="protein sequence ID" value="scf7180000421087.g6270"/>
    <property type="gene ID" value="scf7180000421087.g6270"/>
</dbReference>
<feature type="compositionally biased region" description="Gly residues" evidence="1">
    <location>
        <begin position="483"/>
        <end position="497"/>
    </location>
</feature>
<evidence type="ECO:0000313" key="3">
    <source>
        <dbReference type="WBParaSite" id="scf7180000421087.g6270"/>
    </source>
</evidence>
<evidence type="ECO:0000313" key="2">
    <source>
        <dbReference type="Proteomes" id="UP000887560"/>
    </source>
</evidence>
<dbReference type="AlphaFoldDB" id="A0A915NQZ6"/>
<accession>A0A915NQZ6</accession>
<dbReference type="Proteomes" id="UP000887560">
    <property type="component" value="Unplaced"/>
</dbReference>
<protein>
    <submittedName>
        <fullName evidence="3">Uncharacterized protein</fullName>
    </submittedName>
</protein>
<reference evidence="3" key="1">
    <citation type="submission" date="2022-11" db="UniProtKB">
        <authorList>
            <consortium name="WormBaseParasite"/>
        </authorList>
    </citation>
    <scope>IDENTIFICATION</scope>
</reference>